<dbReference type="Proteomes" id="UP000197638">
    <property type="component" value="Chromosome"/>
</dbReference>
<dbReference type="Gene3D" id="3.100.10.20">
    <property type="entry name" value="CRISPR-associated endonuclease Cas1, N-terminal domain"/>
    <property type="match status" value="1"/>
</dbReference>
<comment type="function">
    <text evidence="9">CRISPR (clustered regularly interspaced short palindromic repeat), is an adaptive immune system that provides protection against mobile genetic elements (viruses, transposable elements and conjugative plasmids). CRISPR clusters contain spacers, sequences complementary to antecedent mobile elements, and target invading nucleic acids. CRISPR clusters are transcribed and processed into CRISPR RNA (crRNA). Acts as a dsDNA endonuclease. Involved in the integration of spacer DNA into the CRISPR cassette.</text>
</comment>
<feature type="binding site" evidence="9">
    <location>
        <position position="245"/>
    </location>
    <ligand>
        <name>Mn(2+)</name>
        <dbReference type="ChEBI" id="CHEBI:29035"/>
    </ligand>
</feature>
<feature type="binding site" evidence="9">
    <location>
        <position position="165"/>
    </location>
    <ligand>
        <name>Mn(2+)</name>
        <dbReference type="ChEBI" id="CHEBI:29035"/>
    </ligand>
</feature>
<keyword evidence="3 9" id="KW-0255">Endonuclease</keyword>
<dbReference type="PANTHER" id="PTHR43219:SF1">
    <property type="entry name" value="CRISPR-ASSOCIATED ENDONUCLEASE CAS1"/>
    <property type="match status" value="1"/>
</dbReference>
<dbReference type="CDD" id="cd09722">
    <property type="entry name" value="Cas1_I-B"/>
    <property type="match status" value="1"/>
</dbReference>
<proteinExistence type="inferred from homology"/>
<keyword evidence="7 9" id="KW-0238">DNA-binding</keyword>
<keyword evidence="6 9" id="KW-0051">Antiviral defense</keyword>
<dbReference type="InterPro" id="IPR042211">
    <property type="entry name" value="CRISPR-assoc_Cas1_N"/>
</dbReference>
<organism evidence="10 11">
    <name type="scientific">Fusobacterium nucleatum subsp. polymorphum</name>
    <name type="common">Fusobacterium polymorphum</name>
    <dbReference type="NCBI Taxonomy" id="76857"/>
    <lineage>
        <taxon>Bacteria</taxon>
        <taxon>Fusobacteriati</taxon>
        <taxon>Fusobacteriota</taxon>
        <taxon>Fusobacteriia</taxon>
        <taxon>Fusobacteriales</taxon>
        <taxon>Fusobacteriaceae</taxon>
        <taxon>Fusobacterium</taxon>
    </lineage>
</organism>
<dbReference type="AlphaFoldDB" id="A0A241PYX1"/>
<comment type="cofactor">
    <cofactor evidence="9">
        <name>Mg(2+)</name>
        <dbReference type="ChEBI" id="CHEBI:18420"/>
    </cofactor>
    <cofactor evidence="9">
        <name>Mn(2+)</name>
        <dbReference type="ChEBI" id="CHEBI:29035"/>
    </cofactor>
</comment>
<dbReference type="GO" id="GO:0004520">
    <property type="term" value="F:DNA endonuclease activity"/>
    <property type="evidence" value="ECO:0007669"/>
    <property type="project" value="InterPro"/>
</dbReference>
<evidence type="ECO:0000256" key="2">
    <source>
        <dbReference type="ARBA" id="ARBA00022723"/>
    </source>
</evidence>
<dbReference type="GO" id="GO:0046872">
    <property type="term" value="F:metal ion binding"/>
    <property type="evidence" value="ECO:0007669"/>
    <property type="project" value="UniProtKB-UniRule"/>
</dbReference>
<dbReference type="GO" id="GO:0016787">
    <property type="term" value="F:hydrolase activity"/>
    <property type="evidence" value="ECO:0007669"/>
    <property type="project" value="UniProtKB-KW"/>
</dbReference>
<evidence type="ECO:0000313" key="11">
    <source>
        <dbReference type="Proteomes" id="UP000197638"/>
    </source>
</evidence>
<evidence type="ECO:0000256" key="7">
    <source>
        <dbReference type="ARBA" id="ARBA00023125"/>
    </source>
</evidence>
<evidence type="ECO:0000256" key="8">
    <source>
        <dbReference type="ARBA" id="ARBA00023211"/>
    </source>
</evidence>
<reference evidence="10 11" key="1">
    <citation type="submission" date="2017-06" db="EMBL/GenBank/DDBJ databases">
        <title>Genome sequencing of Fusobacterium nucleatum subsp. polymorphum KCOM 1275 (=ChDC F310).</title>
        <authorList>
            <person name="Kook J.-K."/>
            <person name="Park S.-N."/>
            <person name="Lim Y.K."/>
            <person name="Roh H."/>
        </authorList>
    </citation>
    <scope>NUCLEOTIDE SEQUENCE [LARGE SCALE GENOMIC DNA]</scope>
    <source>
        <strain evidence="10 11">KCOM 1275</strain>
    </source>
</reference>
<accession>A0A241PYX1</accession>
<dbReference type="PANTHER" id="PTHR43219">
    <property type="entry name" value="CRISPR-ASSOCIATED ENDONUCLEASE CAS1"/>
    <property type="match status" value="1"/>
</dbReference>
<dbReference type="InterPro" id="IPR019858">
    <property type="entry name" value="CRISPR-assoc_Cas1_HMARI/TNEAP"/>
</dbReference>
<dbReference type="NCBIfam" id="TIGR03641">
    <property type="entry name" value="cas1_HMARI"/>
    <property type="match status" value="1"/>
</dbReference>
<dbReference type="InterPro" id="IPR002729">
    <property type="entry name" value="CRISPR-assoc_Cas1"/>
</dbReference>
<evidence type="ECO:0000313" key="10">
    <source>
        <dbReference type="EMBL" id="ASG27667.1"/>
    </source>
</evidence>
<dbReference type="InterPro" id="IPR042206">
    <property type="entry name" value="CRISPR-assoc_Cas1_C"/>
</dbReference>
<keyword evidence="2 9" id="KW-0479">Metal-binding</keyword>
<name>A0A241PYX1_FUSNP</name>
<keyword evidence="4 9" id="KW-0378">Hydrolase</keyword>
<dbReference type="EC" id="3.1.-.-" evidence="9"/>
<dbReference type="HAMAP" id="MF_01470">
    <property type="entry name" value="Cas1"/>
    <property type="match status" value="1"/>
</dbReference>
<keyword evidence="1 9" id="KW-0540">Nuclease</keyword>
<comment type="similarity">
    <text evidence="9">Belongs to the CRISPR-associated endonuclease Cas1 family.</text>
</comment>
<dbReference type="GO" id="GO:0003677">
    <property type="term" value="F:DNA binding"/>
    <property type="evidence" value="ECO:0007669"/>
    <property type="project" value="UniProtKB-KW"/>
</dbReference>
<evidence type="ECO:0000256" key="9">
    <source>
        <dbReference type="HAMAP-Rule" id="MF_01470"/>
    </source>
</evidence>
<dbReference type="Pfam" id="PF01867">
    <property type="entry name" value="Cas_Cas1"/>
    <property type="match status" value="1"/>
</dbReference>
<keyword evidence="8 9" id="KW-0464">Manganese</keyword>
<sequence>MFCIGGFSMKRSFFLYSNGTLKRKDNTITFINEKDEKRDIPIEMVDDFYVMSEMNFNTKFINYISQFGIPIHFFNYYTFYTGSFYPREMNISGQLLVKQVEHYANEEKRVEIAREFIEGASFNIYRNLRYYNGRGKDLKFYMDQIEELRKHLKEVNNVEELMGYEGNIRKIYYEAWNIIVNQEIDFEKRVKNPPDNMINSLISFVNTLFYTKVLGEIYKTQLNPTVSYLHQPSTRRFSLSLDISEVFKPLIVDRLIFSLLNKNQITEKSFVKDFEYLRLKEDASKLIVQEFEDRLKQIITHKDLNRKISYQYLVRLECYKLIKHLLGEKKYKSFQMWW</sequence>
<keyword evidence="5 9" id="KW-0460">Magnesium</keyword>
<evidence type="ECO:0000256" key="5">
    <source>
        <dbReference type="ARBA" id="ARBA00022842"/>
    </source>
</evidence>
<feature type="binding site" evidence="9">
    <location>
        <position position="230"/>
    </location>
    <ligand>
        <name>Mn(2+)</name>
        <dbReference type="ChEBI" id="CHEBI:29035"/>
    </ligand>
</feature>
<gene>
    <name evidence="9" type="primary">cas1</name>
    <name evidence="10" type="ORF">CBG61_01100</name>
</gene>
<evidence type="ECO:0000256" key="4">
    <source>
        <dbReference type="ARBA" id="ARBA00022801"/>
    </source>
</evidence>
<comment type="subunit">
    <text evidence="9">Homodimer, forms a heterotetramer with a Cas2 homodimer.</text>
</comment>
<dbReference type="NCBIfam" id="TIGR00287">
    <property type="entry name" value="cas1"/>
    <property type="match status" value="1"/>
</dbReference>
<evidence type="ECO:0000256" key="1">
    <source>
        <dbReference type="ARBA" id="ARBA00022722"/>
    </source>
</evidence>
<protein>
    <recommendedName>
        <fullName evidence="9">CRISPR-associated endonuclease Cas1</fullName>
        <ecNumber evidence="9">3.1.-.-</ecNumber>
    </recommendedName>
</protein>
<evidence type="ECO:0000256" key="6">
    <source>
        <dbReference type="ARBA" id="ARBA00023118"/>
    </source>
</evidence>
<evidence type="ECO:0000256" key="3">
    <source>
        <dbReference type="ARBA" id="ARBA00022759"/>
    </source>
</evidence>
<dbReference type="Gene3D" id="1.20.120.920">
    <property type="entry name" value="CRISPR-associated endonuclease Cas1, C-terminal domain"/>
    <property type="match status" value="1"/>
</dbReference>
<dbReference type="GO" id="GO:0043571">
    <property type="term" value="P:maintenance of CRISPR repeat elements"/>
    <property type="evidence" value="ECO:0007669"/>
    <property type="project" value="UniProtKB-UniRule"/>
</dbReference>
<dbReference type="EMBL" id="CP022123">
    <property type="protein sequence ID" value="ASG27667.1"/>
    <property type="molecule type" value="Genomic_DNA"/>
</dbReference>
<dbReference type="GO" id="GO:0051607">
    <property type="term" value="P:defense response to virus"/>
    <property type="evidence" value="ECO:0007669"/>
    <property type="project" value="UniProtKB-UniRule"/>
</dbReference>